<dbReference type="InterPro" id="IPR050194">
    <property type="entry name" value="Glycosyltransferase_grp1"/>
</dbReference>
<dbReference type="Pfam" id="PF00534">
    <property type="entry name" value="Glycos_transf_1"/>
    <property type="match status" value="1"/>
</dbReference>
<gene>
    <name evidence="2" type="ORF">RFH51_13200</name>
</gene>
<dbReference type="PANTHER" id="PTHR45947:SF3">
    <property type="entry name" value="SULFOQUINOVOSYL TRANSFERASE SQD2"/>
    <property type="match status" value="1"/>
</dbReference>
<dbReference type="AlphaFoldDB" id="A0AAW8JLE4"/>
<feature type="domain" description="Glycosyl transferase family 1" evidence="1">
    <location>
        <begin position="224"/>
        <end position="386"/>
    </location>
</feature>
<evidence type="ECO:0000259" key="1">
    <source>
        <dbReference type="Pfam" id="PF00534"/>
    </source>
</evidence>
<dbReference type="GO" id="GO:0016757">
    <property type="term" value="F:glycosyltransferase activity"/>
    <property type="evidence" value="ECO:0007669"/>
    <property type="project" value="UniProtKB-KW"/>
</dbReference>
<proteinExistence type="predicted"/>
<name>A0AAW8JLE4_9GAMM</name>
<comment type="caution">
    <text evidence="2">The sequence shown here is derived from an EMBL/GenBank/DDBJ whole genome shotgun (WGS) entry which is preliminary data.</text>
</comment>
<dbReference type="RefSeq" id="WP_308956782.1">
    <property type="nucleotide sequence ID" value="NZ_JAVICY010000022.1"/>
</dbReference>
<keyword evidence="2" id="KW-0328">Glycosyltransferase</keyword>
<dbReference type="SUPFAM" id="SSF53756">
    <property type="entry name" value="UDP-Glycosyltransferase/glycogen phosphorylase"/>
    <property type="match status" value="1"/>
</dbReference>
<dbReference type="EMBL" id="JAVIDA010000019">
    <property type="protein sequence ID" value="MDQ9072411.1"/>
    <property type="molecule type" value="Genomic_DNA"/>
</dbReference>
<dbReference type="PANTHER" id="PTHR45947">
    <property type="entry name" value="SULFOQUINOVOSYL TRANSFERASE SQD2"/>
    <property type="match status" value="1"/>
</dbReference>
<protein>
    <submittedName>
        <fullName evidence="2">Glycosyltransferase</fullName>
        <ecNumber evidence="2">2.4.-.-</ecNumber>
    </submittedName>
</protein>
<evidence type="ECO:0000313" key="2">
    <source>
        <dbReference type="EMBL" id="MDQ9072411.1"/>
    </source>
</evidence>
<accession>A0AAW8JLE4</accession>
<dbReference type="Proteomes" id="UP001243195">
    <property type="component" value="Unassembled WGS sequence"/>
</dbReference>
<organism evidence="2 3">
    <name type="scientific">Acinetobacter gerneri</name>
    <dbReference type="NCBI Taxonomy" id="202952"/>
    <lineage>
        <taxon>Bacteria</taxon>
        <taxon>Pseudomonadati</taxon>
        <taxon>Pseudomonadota</taxon>
        <taxon>Gammaproteobacteria</taxon>
        <taxon>Moraxellales</taxon>
        <taxon>Moraxellaceae</taxon>
        <taxon>Acinetobacter</taxon>
    </lineage>
</organism>
<sequence length="412" mass="47849">MKNLIILTESFPFDGGEQFIESEVEYWAKINFDKVYIVPNSHPTISIRNYPSSIKVLEKPPVNKLFKFIFILFVWCFDLFWKDFFYLIRSKKLNFNNIMVLVKAIVVTKLRVIGLKDVLKEIKGDVLIYSYWNDVDFYAACELKKRGSVNKVISRSHGYDCYEERRKGYMPLKRQYKNLVDRVFLLSDSAKKYFKAQYNYDLEKLGIARLGVDIPQQKIVDIAQNNKIEVLSISNCIAIKRVDKIIEVLNKYSLIYKVQVEWTHIGSGELFESLKQKSLLYMKNNHYFKAQFLGSMRNSDVKQNLAQHTYSFFINASESEGVPVSIMEAMSYGVPVIAPDIGGISDIVTSETGYLLNSNPCIDDYVIAIHKVLSDSKYVKYRENAFKLVKDKYNRNKNYESFINALSKISNE</sequence>
<dbReference type="Gene3D" id="3.40.50.2000">
    <property type="entry name" value="Glycogen Phosphorylase B"/>
    <property type="match status" value="2"/>
</dbReference>
<keyword evidence="2" id="KW-0808">Transferase</keyword>
<dbReference type="EC" id="2.4.-.-" evidence="2"/>
<dbReference type="InterPro" id="IPR001296">
    <property type="entry name" value="Glyco_trans_1"/>
</dbReference>
<evidence type="ECO:0000313" key="3">
    <source>
        <dbReference type="Proteomes" id="UP001243195"/>
    </source>
</evidence>
<reference evidence="2" key="1">
    <citation type="submission" date="2023-08" db="EMBL/GenBank/DDBJ databases">
        <title>Emergence of clinically-relevant ST2 carbapenem-resistant Acinetobacter baumannii strains in hospital sewages in Zhejiang, East of China.</title>
        <authorList>
            <person name="Kaichao C."/>
            <person name="Zhang R."/>
        </authorList>
    </citation>
    <scope>NUCLEOTIDE SEQUENCE</scope>
    <source>
        <strain evidence="2">M-SY-60</strain>
    </source>
</reference>